<evidence type="ECO:0000313" key="6">
    <source>
        <dbReference type="Proteomes" id="UP000262583"/>
    </source>
</evidence>
<protein>
    <submittedName>
        <fullName evidence="5">Peptidyl-prolyl cis-trans isomerase PpiD</fullName>
    </submittedName>
</protein>
<dbReference type="InterPro" id="IPR046357">
    <property type="entry name" value="PPIase_dom_sf"/>
</dbReference>
<feature type="domain" description="PpiC" evidence="4">
    <location>
        <begin position="196"/>
        <end position="298"/>
    </location>
</feature>
<dbReference type="Pfam" id="PF00639">
    <property type="entry name" value="Rotamase"/>
    <property type="match status" value="1"/>
</dbReference>
<keyword evidence="3" id="KW-0732">Signal</keyword>
<dbReference type="EMBL" id="CP030759">
    <property type="protein sequence ID" value="AXA36882.1"/>
    <property type="molecule type" value="Genomic_DNA"/>
</dbReference>
<accession>A0A2Z4Y898</accession>
<dbReference type="KEGG" id="schv:BRCON_2105"/>
<dbReference type="AlphaFoldDB" id="A0A2Z4Y898"/>
<evidence type="ECO:0000256" key="3">
    <source>
        <dbReference type="SAM" id="SignalP"/>
    </source>
</evidence>
<dbReference type="GO" id="GO:0003755">
    <property type="term" value="F:peptidyl-prolyl cis-trans isomerase activity"/>
    <property type="evidence" value="ECO:0007669"/>
    <property type="project" value="UniProtKB-KW"/>
</dbReference>
<sequence>MHLSRSVGVILWCVIAACSAAAISGTKYQQRAAAFGFGAVGATAPQTRALEAVGQTVSSHPLFESLYIGEPDRVVARTAYGKVTARDLYLYLLTANSQTKPYILELYDKAIIPSEKSALADQVRKAIDDYVFVNFVVPQLVAKEQWTEVDEARARVAALAGYQFVYITDIVKPKINIRPADRVKYLQEHRNEIAQPERWRVRYIFLRSEETDPLDLQDAVQKKMEDIRADILRGKIDFAEAARQYSQAPSAANGGEIPPFRRGELFFYFEQAAANLKPGEVSEVIHGPHGFYLVQLLEVLPAEELSMENPEQAAKVVDGVTRQVMRAQYLWDLKVLLEEKARPLYVYKPWDEKRPEDVVGEVAGFKITKGQLLNMYPAIESEDFTRRDALIDNVLKRILEGEILAMEVTKAGLADSPFIQRVNEFAHHLAMLEKLREKYACDLKPSRDTVRRFWRDNPRLFTPLPMQRVVKISLVPLNTAPTPEQTLAELERALREGGGEAPSPLAPKMPATSADEAAEPMPTSSEEALSTTSLATSGGEPQATTATEAREDRATTAPGGGAPPLPPAGGTQKSSENESNVYAKPATATQQKPASWYTPLMLEPVTETEEPSIQRVRRAKPQGATRSITPTQLREVVQNYQSGDWQLKYEDFGFIYVEDHPQIPREVVRLGAGEYLAPKLEGQTAVTYYVEAVRRLTKPKFEEIESYVYGVWRDVEVMKKLDAARRKGLDKARIEYSF</sequence>
<evidence type="ECO:0000256" key="1">
    <source>
        <dbReference type="PROSITE-ProRule" id="PRU00278"/>
    </source>
</evidence>
<feature type="region of interest" description="Disordered" evidence="2">
    <location>
        <begin position="496"/>
        <end position="630"/>
    </location>
</feature>
<evidence type="ECO:0000259" key="4">
    <source>
        <dbReference type="PROSITE" id="PS50198"/>
    </source>
</evidence>
<name>A0A2Z4Y898_SUMC1</name>
<dbReference type="PANTHER" id="PTHR47245">
    <property type="entry name" value="PEPTIDYLPROLYL ISOMERASE"/>
    <property type="match status" value="1"/>
</dbReference>
<dbReference type="InterPro" id="IPR050245">
    <property type="entry name" value="PrsA_foldase"/>
</dbReference>
<dbReference type="PANTHER" id="PTHR47245:SF2">
    <property type="entry name" value="PEPTIDYL-PROLYL CIS-TRANS ISOMERASE HP_0175-RELATED"/>
    <property type="match status" value="1"/>
</dbReference>
<feature type="signal peptide" evidence="3">
    <location>
        <begin position="1"/>
        <end position="21"/>
    </location>
</feature>
<dbReference type="InterPro" id="IPR000297">
    <property type="entry name" value="PPIase_PpiC"/>
</dbReference>
<reference evidence="5 6" key="1">
    <citation type="submission" date="2018-05" db="EMBL/GenBank/DDBJ databases">
        <title>A metagenomic window into the 2 km-deep terrestrial subsurface aquifer revealed taxonomically and functionally diverse microbial community comprising novel uncultured bacterial lineages.</title>
        <authorList>
            <person name="Kadnikov V.V."/>
            <person name="Mardanov A.V."/>
            <person name="Beletsky A.V."/>
            <person name="Banks D."/>
            <person name="Pimenov N.V."/>
            <person name="Frank Y.A."/>
            <person name="Karnachuk O.V."/>
            <person name="Ravin N.V."/>
        </authorList>
    </citation>
    <scope>NUCLEOTIDE SEQUENCE [LARGE SCALE GENOMIC DNA]</scope>
    <source>
        <strain evidence="5">BY</strain>
    </source>
</reference>
<feature type="chain" id="PRO_5016465714" evidence="3">
    <location>
        <begin position="22"/>
        <end position="738"/>
    </location>
</feature>
<keyword evidence="1" id="KW-0697">Rotamase</keyword>
<organism evidence="5 6">
    <name type="scientific">Sumerlaea chitinivorans</name>
    <dbReference type="NCBI Taxonomy" id="2250252"/>
    <lineage>
        <taxon>Bacteria</taxon>
        <taxon>Candidatus Sumerlaeota</taxon>
        <taxon>Candidatus Sumerlaeia</taxon>
        <taxon>Candidatus Sumerlaeales</taxon>
        <taxon>Candidatus Sumerlaeaceae</taxon>
        <taxon>Candidatus Sumerlaea</taxon>
    </lineage>
</organism>
<keyword evidence="1 5" id="KW-0413">Isomerase</keyword>
<dbReference type="SUPFAM" id="SSF54534">
    <property type="entry name" value="FKBP-like"/>
    <property type="match status" value="1"/>
</dbReference>
<gene>
    <name evidence="5" type="ORF">BRCON_2105</name>
</gene>
<dbReference type="Gene3D" id="3.10.50.40">
    <property type="match status" value="1"/>
</dbReference>
<feature type="compositionally biased region" description="Low complexity" evidence="2">
    <location>
        <begin position="523"/>
        <end position="547"/>
    </location>
</feature>
<dbReference type="PROSITE" id="PS50198">
    <property type="entry name" value="PPIC_PPIASE_2"/>
    <property type="match status" value="1"/>
</dbReference>
<dbReference type="Proteomes" id="UP000262583">
    <property type="component" value="Chromosome"/>
</dbReference>
<evidence type="ECO:0000313" key="5">
    <source>
        <dbReference type="EMBL" id="AXA36882.1"/>
    </source>
</evidence>
<dbReference type="PROSITE" id="PS51257">
    <property type="entry name" value="PROKAR_LIPOPROTEIN"/>
    <property type="match status" value="1"/>
</dbReference>
<proteinExistence type="predicted"/>
<evidence type="ECO:0000256" key="2">
    <source>
        <dbReference type="SAM" id="MobiDB-lite"/>
    </source>
</evidence>